<dbReference type="KEGG" id="hhe:HH_1303"/>
<dbReference type="STRING" id="235279.HH_1303"/>
<protein>
    <submittedName>
        <fullName evidence="1">Uncharacterized protein</fullName>
    </submittedName>
</protein>
<gene>
    <name evidence="1" type="ordered locus">HH_1303</name>
</gene>
<sequence>MIRTHFKFFPLANARHAMHSQSKANLRVNMTTHSTNTALTFSPYCYIFLHKYIFTPQNFT</sequence>
<dbReference type="Proteomes" id="UP000002495">
    <property type="component" value="Chromosome"/>
</dbReference>
<reference evidence="1 2" key="1">
    <citation type="journal article" date="2003" name="Proc. Natl. Acad. Sci. U.S.A.">
        <title>The complete genome sequence of the carcinogenic bacterium Helicobacter hepaticus.</title>
        <authorList>
            <person name="Suerbaum S."/>
            <person name="Josenhans C."/>
            <person name="Sterzenbach T."/>
            <person name="Drescher B."/>
            <person name="Brandt P."/>
            <person name="Bell M."/>
            <person name="Droege M."/>
            <person name="Fartmann B."/>
            <person name="Fischer H.-P."/>
            <person name="Ge Z."/>
            <person name="Hoerster A."/>
            <person name="Holland R."/>
            <person name="Klein K."/>
            <person name="Koenig J."/>
            <person name="Macko L."/>
            <person name="Mendz G.L."/>
            <person name="Nyakatura G."/>
            <person name="Schauer D.B."/>
            <person name="Shen Z."/>
            <person name="Weber J."/>
            <person name="Frosch M."/>
            <person name="Fox J.G."/>
        </authorList>
    </citation>
    <scope>NUCLEOTIDE SEQUENCE [LARGE SCALE GENOMIC DNA]</scope>
    <source>
        <strain evidence="2">ATCC 51449 / 3B1</strain>
    </source>
</reference>
<dbReference type="AlphaFoldDB" id="Q7VGL8"/>
<dbReference type="HOGENOM" id="CLU_2935179_0_0_7"/>
<accession>Q7VGL8</accession>
<evidence type="ECO:0000313" key="1">
    <source>
        <dbReference type="EMBL" id="AAP77900.1"/>
    </source>
</evidence>
<keyword evidence="2" id="KW-1185">Reference proteome</keyword>
<evidence type="ECO:0000313" key="2">
    <source>
        <dbReference type="Proteomes" id="UP000002495"/>
    </source>
</evidence>
<dbReference type="EMBL" id="AE017125">
    <property type="protein sequence ID" value="AAP77900.1"/>
    <property type="molecule type" value="Genomic_DNA"/>
</dbReference>
<organism evidence="1 2">
    <name type="scientific">Helicobacter hepaticus (strain ATCC 51449 / 3B1)</name>
    <dbReference type="NCBI Taxonomy" id="235279"/>
    <lineage>
        <taxon>Bacteria</taxon>
        <taxon>Pseudomonadati</taxon>
        <taxon>Campylobacterota</taxon>
        <taxon>Epsilonproteobacteria</taxon>
        <taxon>Campylobacterales</taxon>
        <taxon>Helicobacteraceae</taxon>
        <taxon>Helicobacter</taxon>
    </lineage>
</organism>
<name>Q7VGL8_HELHP</name>
<proteinExistence type="predicted"/>